<evidence type="ECO:0000256" key="1">
    <source>
        <dbReference type="SAM" id="MobiDB-lite"/>
    </source>
</evidence>
<organism evidence="2">
    <name type="scientific">Timema monikensis</name>
    <dbReference type="NCBI Taxonomy" id="170555"/>
    <lineage>
        <taxon>Eukaryota</taxon>
        <taxon>Metazoa</taxon>
        <taxon>Ecdysozoa</taxon>
        <taxon>Arthropoda</taxon>
        <taxon>Hexapoda</taxon>
        <taxon>Insecta</taxon>
        <taxon>Pterygota</taxon>
        <taxon>Neoptera</taxon>
        <taxon>Polyneoptera</taxon>
        <taxon>Phasmatodea</taxon>
        <taxon>Timematodea</taxon>
        <taxon>Timematoidea</taxon>
        <taxon>Timematidae</taxon>
        <taxon>Timema</taxon>
    </lineage>
</organism>
<sequence>MICKNMCLAAVTSDGQHLVVTSSVNERIIHDAVEVTSCMNEGRFAYLALVRTVSVLPAATLLYSQGRHVRKYERIPSSWRRDQLSAILLLPTWGNTACVGSAAVRTVQGLCPCLLFTPRIVRQNRSILGPHEPCEAIPAAAMNDGTTNPPRVADSRRDPRAFVPPPISNLTPPVNL</sequence>
<gene>
    <name evidence="2" type="ORF">TMSB3V08_LOCUS8372</name>
</gene>
<reference evidence="2" key="1">
    <citation type="submission" date="2020-11" db="EMBL/GenBank/DDBJ databases">
        <authorList>
            <person name="Tran Van P."/>
        </authorList>
    </citation>
    <scope>NUCLEOTIDE SEQUENCE</scope>
</reference>
<evidence type="ECO:0000313" key="2">
    <source>
        <dbReference type="EMBL" id="CAD7431645.1"/>
    </source>
</evidence>
<accession>A0A7R9ECZ1</accession>
<dbReference type="EMBL" id="OB795088">
    <property type="protein sequence ID" value="CAD7431645.1"/>
    <property type="molecule type" value="Genomic_DNA"/>
</dbReference>
<dbReference type="AlphaFoldDB" id="A0A7R9ECZ1"/>
<protein>
    <submittedName>
        <fullName evidence="2">Uncharacterized protein</fullName>
    </submittedName>
</protein>
<name>A0A7R9ECZ1_9NEOP</name>
<feature type="region of interest" description="Disordered" evidence="1">
    <location>
        <begin position="140"/>
        <end position="176"/>
    </location>
</feature>
<proteinExistence type="predicted"/>